<dbReference type="NCBIfam" id="TIGR02091">
    <property type="entry name" value="glgC"/>
    <property type="match status" value="1"/>
</dbReference>
<keyword evidence="4 9" id="KW-0548">Nucleotidyltransferase</keyword>
<dbReference type="CDD" id="cd04651">
    <property type="entry name" value="LbH_G1P_AT_C"/>
    <property type="match status" value="1"/>
</dbReference>
<name>A0A810PQC3_9FIRM</name>
<dbReference type="CDD" id="cd02508">
    <property type="entry name" value="ADP_Glucose_PP"/>
    <property type="match status" value="1"/>
</dbReference>
<accession>A0A810PQC3</accession>
<evidence type="ECO:0000256" key="1">
    <source>
        <dbReference type="ARBA" id="ARBA00010443"/>
    </source>
</evidence>
<dbReference type="PANTHER" id="PTHR43523:SF2">
    <property type="entry name" value="GLUCOSE-1-PHOSPHATE ADENYLYLTRANSFERASE"/>
    <property type="match status" value="1"/>
</dbReference>
<feature type="binding site" evidence="9">
    <location>
        <position position="164"/>
    </location>
    <ligand>
        <name>alpha-D-glucose 1-phosphate</name>
        <dbReference type="ChEBI" id="CHEBI:58601"/>
    </ligand>
</feature>
<dbReference type="InterPro" id="IPR056818">
    <property type="entry name" value="GlmU/GlgC-like_hexapep"/>
</dbReference>
<dbReference type="KEGG" id="vfa:MM35RIKEN_11000"/>
<evidence type="ECO:0000256" key="2">
    <source>
        <dbReference type="ARBA" id="ARBA00022600"/>
    </source>
</evidence>
<dbReference type="EC" id="2.7.7.27" evidence="9"/>
<proteinExistence type="inferred from homology"/>
<feature type="binding site" evidence="9">
    <location>
        <begin position="179"/>
        <end position="180"/>
    </location>
    <ligand>
        <name>alpha-D-glucose 1-phosphate</name>
        <dbReference type="ChEBI" id="CHEBI:58601"/>
    </ligand>
</feature>
<protein>
    <recommendedName>
        <fullName evidence="9">Glucose-1-phosphate adenylyltransferase</fullName>
        <ecNumber evidence="9">2.7.7.27</ecNumber>
    </recommendedName>
    <alternativeName>
        <fullName evidence="9">ADP-glucose pyrophosphorylase</fullName>
        <shortName evidence="9">ADPGlc PPase</shortName>
    </alternativeName>
    <alternativeName>
        <fullName evidence="9">ADP-glucose synthase</fullName>
    </alternativeName>
</protein>
<keyword evidence="3 9" id="KW-0808">Transferase</keyword>
<evidence type="ECO:0000256" key="4">
    <source>
        <dbReference type="ARBA" id="ARBA00022695"/>
    </source>
</evidence>
<dbReference type="GO" id="GO:0005978">
    <property type="term" value="P:glycogen biosynthetic process"/>
    <property type="evidence" value="ECO:0007669"/>
    <property type="project" value="UniProtKB-UniRule"/>
</dbReference>
<comment type="pathway">
    <text evidence="9">Glycan biosynthesis; glycogen biosynthesis.</text>
</comment>
<dbReference type="InterPro" id="IPR011831">
    <property type="entry name" value="ADP-Glc_PPase"/>
</dbReference>
<dbReference type="Proteomes" id="UP000681343">
    <property type="component" value="Chromosome"/>
</dbReference>
<comment type="catalytic activity">
    <reaction evidence="9">
        <text>alpha-D-glucose 1-phosphate + ATP + H(+) = ADP-alpha-D-glucose + diphosphate</text>
        <dbReference type="Rhea" id="RHEA:12120"/>
        <dbReference type="ChEBI" id="CHEBI:15378"/>
        <dbReference type="ChEBI" id="CHEBI:30616"/>
        <dbReference type="ChEBI" id="CHEBI:33019"/>
        <dbReference type="ChEBI" id="CHEBI:57498"/>
        <dbReference type="ChEBI" id="CHEBI:58601"/>
        <dbReference type="EC" id="2.7.7.27"/>
    </reaction>
</comment>
<dbReference type="AlphaFoldDB" id="A0A810PQC3"/>
<dbReference type="Gene3D" id="3.90.550.10">
    <property type="entry name" value="Spore Coat Polysaccharide Biosynthesis Protein SpsA, Chain A"/>
    <property type="match status" value="1"/>
</dbReference>
<feature type="site" description="Could play a key role in the communication between the regulatory and the substrate sites" evidence="9">
    <location>
        <position position="98"/>
    </location>
</feature>
<dbReference type="PROSITE" id="PS00809">
    <property type="entry name" value="ADP_GLC_PYROPHOSPH_2"/>
    <property type="match status" value="1"/>
</dbReference>
<dbReference type="InterPro" id="IPR023049">
    <property type="entry name" value="GlgC_bac"/>
</dbReference>
<dbReference type="GO" id="GO:0008878">
    <property type="term" value="F:glucose-1-phosphate adenylyltransferase activity"/>
    <property type="evidence" value="ECO:0007669"/>
    <property type="project" value="UniProtKB-UniRule"/>
</dbReference>
<dbReference type="UniPathway" id="UPA00164"/>
<dbReference type="PROSITE" id="PS00810">
    <property type="entry name" value="ADP_GLC_PYROPHOSPH_3"/>
    <property type="match status" value="1"/>
</dbReference>
<keyword evidence="7 9" id="KW-0320">Glycogen biosynthesis</keyword>
<dbReference type="InterPro" id="IPR011004">
    <property type="entry name" value="Trimer_LpxA-like_sf"/>
</dbReference>
<comment type="subunit">
    <text evidence="9">Homotetramer.</text>
</comment>
<evidence type="ECO:0000313" key="12">
    <source>
        <dbReference type="EMBL" id="BCK78908.1"/>
    </source>
</evidence>
<dbReference type="NCBIfam" id="NF003670">
    <property type="entry name" value="PRK05293.1"/>
    <property type="match status" value="1"/>
</dbReference>
<dbReference type="EMBL" id="AP023415">
    <property type="protein sequence ID" value="BCK78908.1"/>
    <property type="molecule type" value="Genomic_DNA"/>
</dbReference>
<organism evidence="12 13">
    <name type="scientific">Vescimonas fastidiosa</name>
    <dbReference type="NCBI Taxonomy" id="2714353"/>
    <lineage>
        <taxon>Bacteria</taxon>
        <taxon>Bacillati</taxon>
        <taxon>Bacillota</taxon>
        <taxon>Clostridia</taxon>
        <taxon>Eubacteriales</taxon>
        <taxon>Oscillospiraceae</taxon>
        <taxon>Vescimonas</taxon>
    </lineage>
</organism>
<dbReference type="PROSITE" id="PS00808">
    <property type="entry name" value="ADP_GLC_PYROPHOSPH_1"/>
    <property type="match status" value="1"/>
</dbReference>
<dbReference type="InterPro" id="IPR029044">
    <property type="entry name" value="Nucleotide-diphossugar_trans"/>
</dbReference>
<comment type="function">
    <text evidence="9">Involved in the biosynthesis of ADP-glucose, a building block required for the elongation reactions to produce glycogen. Catalyzes the reaction between ATP and alpha-D-glucose 1-phosphate (G1P) to produce pyrophosphate and ADP-Glc.</text>
</comment>
<keyword evidence="13" id="KW-1185">Reference proteome</keyword>
<evidence type="ECO:0000259" key="10">
    <source>
        <dbReference type="Pfam" id="PF00483"/>
    </source>
</evidence>
<dbReference type="SUPFAM" id="SSF51161">
    <property type="entry name" value="Trimeric LpxA-like enzymes"/>
    <property type="match status" value="1"/>
</dbReference>
<evidence type="ECO:0000256" key="5">
    <source>
        <dbReference type="ARBA" id="ARBA00022741"/>
    </source>
</evidence>
<evidence type="ECO:0000256" key="8">
    <source>
        <dbReference type="ARBA" id="ARBA00023277"/>
    </source>
</evidence>
<keyword evidence="8 9" id="KW-0119">Carbohydrate metabolism</keyword>
<feature type="binding site" evidence="9">
    <location>
        <position position="190"/>
    </location>
    <ligand>
        <name>alpha-D-glucose 1-phosphate</name>
        <dbReference type="ChEBI" id="CHEBI:58601"/>
    </ligand>
</feature>
<keyword evidence="6 9" id="KW-0067">ATP-binding</keyword>
<keyword evidence="5 9" id="KW-0547">Nucleotide-binding</keyword>
<feature type="domain" description="Glucose-1-phosphate adenylyltransferase/Bifunctional protein GlmU-like C-terminal hexapeptide" evidence="11">
    <location>
        <begin position="290"/>
        <end position="364"/>
    </location>
</feature>
<gene>
    <name evidence="9 12" type="primary">glgC</name>
    <name evidence="12" type="ORF">MM35RIKEN_11000</name>
</gene>
<dbReference type="PANTHER" id="PTHR43523">
    <property type="entry name" value="GLUCOSE-1-PHOSPHATE ADENYLYLTRANSFERASE-RELATED"/>
    <property type="match status" value="1"/>
</dbReference>
<keyword evidence="2 9" id="KW-0321">Glycogen metabolism</keyword>
<sequence length="405" mass="43948">MKKECIAMLLAGGQGSRLYVLTGDMAKPAVPFGGKFRIIDFPLSNCTNSGIDTVGVLTQYRPLELNSYIGSGQPWELDRMNGGVHILPPYQSNSGAGWYKGTANAIYQNIGFVDLYDPDYVAVLSGDHIYKMDYSRMLRRHKEAGADCTISVMEVPWQEASRFGIMNVDDRDTITEFEEKPAHPKSNLASMGIYIFTWKKLRAYLLQDEADPTSSNDFGKNVIPAMLRAGEKMVAYRFEGYWKDVGTLDSLWDANMDMLAPGSGLNLLDKRWPIYSRTPSCPPAFFAATADVGNSAVAKGCDIRGEVKNTVLSYNAVVEEGAQVTYSVVMPGAVVKKGARVEYAILGENSVVGEGAHVGAGPETAKDPDKWGVAVLGPQAHAAPGETVPAGAMLDKTHGQEAKKV</sequence>
<evidence type="ECO:0000256" key="9">
    <source>
        <dbReference type="HAMAP-Rule" id="MF_00624"/>
    </source>
</evidence>
<comment type="similarity">
    <text evidence="1 9">Belongs to the bacterial/plant glucose-1-phosphate adenylyltransferase family.</text>
</comment>
<dbReference type="InterPro" id="IPR005836">
    <property type="entry name" value="ADP_Glu_pyroP_CS"/>
</dbReference>
<dbReference type="Pfam" id="PF24894">
    <property type="entry name" value="Hexapep_GlmU"/>
    <property type="match status" value="1"/>
</dbReference>
<feature type="binding site" evidence="9">
    <location>
        <position position="99"/>
    </location>
    <ligand>
        <name>alpha-D-glucose 1-phosphate</name>
        <dbReference type="ChEBI" id="CHEBI:58601"/>
    </ligand>
</feature>
<evidence type="ECO:0000256" key="3">
    <source>
        <dbReference type="ARBA" id="ARBA00022679"/>
    </source>
</evidence>
<evidence type="ECO:0000259" key="11">
    <source>
        <dbReference type="Pfam" id="PF24894"/>
    </source>
</evidence>
<dbReference type="Pfam" id="PF00483">
    <property type="entry name" value="NTP_transferase"/>
    <property type="match status" value="1"/>
</dbReference>
<feature type="site" description="Could play a key role in the communication between the regulatory and the substrate sites" evidence="9">
    <location>
        <position position="59"/>
    </location>
</feature>
<reference evidence="12" key="1">
    <citation type="submission" date="2020-09" db="EMBL/GenBank/DDBJ databases">
        <title>New species isolated from human feces.</title>
        <authorList>
            <person name="Kitahara M."/>
            <person name="Shigeno Y."/>
            <person name="Shime M."/>
            <person name="Matsumoto Y."/>
            <person name="Nakamura S."/>
            <person name="Motooka D."/>
            <person name="Fukuoka S."/>
            <person name="Nishikawa H."/>
            <person name="Benno Y."/>
        </authorList>
    </citation>
    <scope>NUCLEOTIDE SEQUENCE</scope>
    <source>
        <strain evidence="12">MM35</strain>
    </source>
</reference>
<dbReference type="Gene3D" id="2.160.10.10">
    <property type="entry name" value="Hexapeptide repeat proteins"/>
    <property type="match status" value="1"/>
</dbReference>
<dbReference type="GO" id="GO:0005524">
    <property type="term" value="F:ATP binding"/>
    <property type="evidence" value="ECO:0007669"/>
    <property type="project" value="UniProtKB-KW"/>
</dbReference>
<feature type="domain" description="Nucleotidyl transferase" evidence="10">
    <location>
        <begin position="7"/>
        <end position="259"/>
    </location>
</feature>
<evidence type="ECO:0000256" key="7">
    <source>
        <dbReference type="ARBA" id="ARBA00023056"/>
    </source>
</evidence>
<dbReference type="SUPFAM" id="SSF53448">
    <property type="entry name" value="Nucleotide-diphospho-sugar transferases"/>
    <property type="match status" value="1"/>
</dbReference>
<evidence type="ECO:0000313" key="13">
    <source>
        <dbReference type="Proteomes" id="UP000681343"/>
    </source>
</evidence>
<dbReference type="InterPro" id="IPR005835">
    <property type="entry name" value="NTP_transferase_dom"/>
</dbReference>
<evidence type="ECO:0000256" key="6">
    <source>
        <dbReference type="ARBA" id="ARBA00022840"/>
    </source>
</evidence>
<dbReference type="HAMAP" id="MF_00624">
    <property type="entry name" value="GlgC"/>
    <property type="match status" value="1"/>
</dbReference>